<proteinExistence type="predicted"/>
<evidence type="ECO:0000313" key="3">
    <source>
        <dbReference type="Proteomes" id="UP000005959"/>
    </source>
</evidence>
<evidence type="ECO:0000313" key="2">
    <source>
        <dbReference type="EMBL" id="EHM46561.1"/>
    </source>
</evidence>
<dbReference type="Proteomes" id="UP000005959">
    <property type="component" value="Unassembled WGS sequence"/>
</dbReference>
<sequence length="48" mass="5057">MLTPSDDFACQTGDEEVVKTGGSWQLAASVVYAATATIVYLITTTDNT</sequence>
<organism evidence="2 3">
    <name type="scientific">Hafnia alvei ATCC 51873</name>
    <dbReference type="NCBI Taxonomy" id="1002364"/>
    <lineage>
        <taxon>Bacteria</taxon>
        <taxon>Pseudomonadati</taxon>
        <taxon>Pseudomonadota</taxon>
        <taxon>Gammaproteobacteria</taxon>
        <taxon>Enterobacterales</taxon>
        <taxon>Hafniaceae</taxon>
        <taxon>Hafnia</taxon>
    </lineage>
</organism>
<keyword evidence="1" id="KW-0812">Transmembrane</keyword>
<accession>G9Y2Z8</accession>
<protein>
    <submittedName>
        <fullName evidence="2">Uncharacterized protein</fullName>
    </submittedName>
</protein>
<name>G9Y2Z8_HAFAL</name>
<gene>
    <name evidence="2" type="ORF">HMPREF0454_00920</name>
</gene>
<reference evidence="2 3" key="1">
    <citation type="submission" date="2011-08" db="EMBL/GenBank/DDBJ databases">
        <authorList>
            <person name="Weinstock G."/>
            <person name="Sodergren E."/>
            <person name="Clifton S."/>
            <person name="Fulton L."/>
            <person name="Fulton B."/>
            <person name="Courtney L."/>
            <person name="Fronick C."/>
            <person name="Harrison M."/>
            <person name="Strong C."/>
            <person name="Farmer C."/>
            <person name="Delahaunty K."/>
            <person name="Markovic C."/>
            <person name="Hall O."/>
            <person name="Minx P."/>
            <person name="Tomlinson C."/>
            <person name="Mitreva M."/>
            <person name="Hou S."/>
            <person name="Chen J."/>
            <person name="Wollam A."/>
            <person name="Pepin K.H."/>
            <person name="Johnson M."/>
            <person name="Bhonagiri V."/>
            <person name="Zhang X."/>
            <person name="Suruliraj S."/>
            <person name="Warren W."/>
            <person name="Chinwalla A."/>
            <person name="Mardis E.R."/>
            <person name="Wilson R.K."/>
        </authorList>
    </citation>
    <scope>NUCLEOTIDE SEQUENCE [LARGE SCALE GENOMIC DNA]</scope>
    <source>
        <strain evidence="2 3">ATCC 51873</strain>
    </source>
</reference>
<evidence type="ECO:0000256" key="1">
    <source>
        <dbReference type="SAM" id="Phobius"/>
    </source>
</evidence>
<dbReference type="AlphaFoldDB" id="G9Y2Z8"/>
<comment type="caution">
    <text evidence="2">The sequence shown here is derived from an EMBL/GenBank/DDBJ whole genome shotgun (WGS) entry which is preliminary data.</text>
</comment>
<feature type="transmembrane region" description="Helical" evidence="1">
    <location>
        <begin position="24"/>
        <end position="43"/>
    </location>
</feature>
<dbReference type="HOGENOM" id="CLU_3153433_0_0_6"/>
<keyword evidence="1" id="KW-1133">Transmembrane helix</keyword>
<keyword evidence="1" id="KW-0472">Membrane</keyword>
<dbReference type="EMBL" id="AGCI01000012">
    <property type="protein sequence ID" value="EHM46561.1"/>
    <property type="molecule type" value="Genomic_DNA"/>
</dbReference>